<dbReference type="GO" id="GO:0007007">
    <property type="term" value="P:inner mitochondrial membrane organization"/>
    <property type="evidence" value="ECO:0007669"/>
    <property type="project" value="TreeGrafter"/>
</dbReference>
<dbReference type="PANTHER" id="PTHR31961:SF3">
    <property type="entry name" value="SENSITIVE TO HIGH EXPRESSION PROTEIN 9, MITOCHONDRIAL"/>
    <property type="match status" value="1"/>
</dbReference>
<feature type="compositionally biased region" description="Polar residues" evidence="12">
    <location>
        <begin position="376"/>
        <end position="385"/>
    </location>
</feature>
<protein>
    <recommendedName>
        <fullName evidence="10">Sensitive to high expression protein 9, mitochondrial</fullName>
    </recommendedName>
</protein>
<evidence type="ECO:0000256" key="10">
    <source>
        <dbReference type="RuleBase" id="RU364128"/>
    </source>
</evidence>
<feature type="region of interest" description="Disordered" evidence="12">
    <location>
        <begin position="367"/>
        <end position="391"/>
    </location>
</feature>
<feature type="region of interest" description="Disordered" evidence="12">
    <location>
        <begin position="1"/>
        <end position="32"/>
    </location>
</feature>
<reference evidence="13" key="1">
    <citation type="submission" date="2023-01" db="EMBL/GenBank/DDBJ databases">
        <title>The chitinases involved in constricting ring structure development in the nematode-trapping fungus Drechslerella dactyloides.</title>
        <authorList>
            <person name="Wang R."/>
            <person name="Zhang L."/>
            <person name="Tang P."/>
            <person name="Li S."/>
            <person name="Liang L."/>
        </authorList>
    </citation>
    <scope>NUCLEOTIDE SEQUENCE</scope>
    <source>
        <strain evidence="13">YMF1.00031</strain>
    </source>
</reference>
<comment type="subunit">
    <text evidence="10">Homooligomer.</text>
</comment>
<keyword evidence="3 10" id="KW-0999">Mitochondrion inner membrane</keyword>
<comment type="caution">
    <text evidence="13">The sequence shown here is derived from an EMBL/GenBank/DDBJ whole genome shotgun (WGS) entry which is preliminary data.</text>
</comment>
<evidence type="ECO:0000256" key="7">
    <source>
        <dbReference type="ARBA" id="ARBA00023128"/>
    </source>
</evidence>
<dbReference type="Proteomes" id="UP001221413">
    <property type="component" value="Unassembled WGS sequence"/>
</dbReference>
<feature type="compositionally biased region" description="Basic residues" evidence="12">
    <location>
        <begin position="1"/>
        <end position="12"/>
    </location>
</feature>
<organism evidence="13 14">
    <name type="scientific">Drechslerella dactyloides</name>
    <name type="common">Nematode-trapping fungus</name>
    <name type="synonym">Arthrobotrys dactyloides</name>
    <dbReference type="NCBI Taxonomy" id="74499"/>
    <lineage>
        <taxon>Eukaryota</taxon>
        <taxon>Fungi</taxon>
        <taxon>Dikarya</taxon>
        <taxon>Ascomycota</taxon>
        <taxon>Pezizomycotina</taxon>
        <taxon>Orbiliomycetes</taxon>
        <taxon>Orbiliales</taxon>
        <taxon>Orbiliaceae</taxon>
        <taxon>Drechslerella</taxon>
    </lineage>
</organism>
<evidence type="ECO:0000256" key="4">
    <source>
        <dbReference type="ARBA" id="ARBA00022946"/>
    </source>
</evidence>
<evidence type="ECO:0000313" key="14">
    <source>
        <dbReference type="Proteomes" id="UP001221413"/>
    </source>
</evidence>
<keyword evidence="4 10" id="KW-0809">Transit peptide</keyword>
<dbReference type="PANTHER" id="PTHR31961">
    <property type="entry name" value="SENSITIVE TO HIGH EXPRESSION PROTEIN 9, MITOCHONDRIAL"/>
    <property type="match status" value="1"/>
</dbReference>
<evidence type="ECO:0000313" key="13">
    <source>
        <dbReference type="EMBL" id="KAJ6263807.1"/>
    </source>
</evidence>
<evidence type="ECO:0000256" key="5">
    <source>
        <dbReference type="ARBA" id="ARBA00022989"/>
    </source>
</evidence>
<keyword evidence="2 10" id="KW-0812">Transmembrane</keyword>
<comment type="similarity">
    <text evidence="1 10">Belongs to the SHE9 family.</text>
</comment>
<feature type="transmembrane region" description="Helical" evidence="10">
    <location>
        <begin position="447"/>
        <end position="470"/>
    </location>
</feature>
<keyword evidence="7 10" id="KW-0496">Mitochondrion</keyword>
<dbReference type="Pfam" id="PF05546">
    <property type="entry name" value="She9_MDM33"/>
    <property type="match status" value="1"/>
</dbReference>
<evidence type="ECO:0000256" key="1">
    <source>
        <dbReference type="ARBA" id="ARBA00007472"/>
    </source>
</evidence>
<evidence type="ECO:0000256" key="12">
    <source>
        <dbReference type="SAM" id="MobiDB-lite"/>
    </source>
</evidence>
<dbReference type="EMBL" id="JAQGDS010000002">
    <property type="protein sequence ID" value="KAJ6263807.1"/>
    <property type="molecule type" value="Genomic_DNA"/>
</dbReference>
<feature type="coiled-coil region" evidence="11">
    <location>
        <begin position="151"/>
        <end position="199"/>
    </location>
</feature>
<dbReference type="GO" id="GO:0005743">
    <property type="term" value="C:mitochondrial inner membrane"/>
    <property type="evidence" value="ECO:0007669"/>
    <property type="project" value="UniProtKB-SubCell"/>
</dbReference>
<keyword evidence="8 10" id="KW-0472">Membrane</keyword>
<comment type="subcellular location">
    <subcellularLocation>
        <location evidence="10">Mitochondrion inner membrane</location>
        <topology evidence="10">Multi-pass membrane protein</topology>
    </subcellularLocation>
</comment>
<evidence type="ECO:0000256" key="6">
    <source>
        <dbReference type="ARBA" id="ARBA00023054"/>
    </source>
</evidence>
<keyword evidence="5 10" id="KW-1133">Transmembrane helix</keyword>
<keyword evidence="6 11" id="KW-0175">Coiled coil</keyword>
<evidence type="ECO:0000256" key="11">
    <source>
        <dbReference type="SAM" id="Coils"/>
    </source>
</evidence>
<dbReference type="AlphaFoldDB" id="A0AAD6J4T2"/>
<evidence type="ECO:0000256" key="8">
    <source>
        <dbReference type="ARBA" id="ARBA00023136"/>
    </source>
</evidence>
<name>A0AAD6J4T2_DREDA</name>
<evidence type="ECO:0000256" key="2">
    <source>
        <dbReference type="ARBA" id="ARBA00022692"/>
    </source>
</evidence>
<evidence type="ECO:0000256" key="9">
    <source>
        <dbReference type="ARBA" id="ARBA00024807"/>
    </source>
</evidence>
<keyword evidence="14" id="KW-1185">Reference proteome</keyword>
<comment type="function">
    <text evidence="9">Required for the maintenance of the structure of the mitochondrial inner membrane. Involved in mitochondrial morphology. Causes growth arrest when highly overexpressed.</text>
</comment>
<sequence>MDERKFPKHHPCRTVEANSGGRCATSPAPTANCSMPPPRLPLPLGLGSSSCCFRILRPPVPSPRCILLRANPFAAAAAPPPVVGRHPNLQPPSRIQHFSTTAPRYEVELPSTKEGKRSSLAKSLSDRLDHMQAAIFMAGQKINDLTGYSGIEALKRDIDAQEARLVAAKATVKEAKAEYKAAIARRSDSQKEVNELLQRKNTWSPTDLERFTELYRSDHANEQAEIQAQNRLTEVEKDVDRASGELSKSILTRYHEEQVWSDKIRRASTWGTWMLMGFNIVLFIVVQLGLEPWKRRRLVNNFEEKVRGMLKEEKEMIMLAQGVAVEGAAVAIASEPTDASMGTLIDASTVASTVASTGVLNAGEEAKTAEAADDSGVTSVPTAEDTNSDEHAAAVDAEEVLAAAGDDEGYLYDPEEEGMDMWSVTVHRLRKYFREERVTVPQIEISLWVIEGFVAGALTSITIMATFALLDLM</sequence>
<gene>
    <name evidence="13" type="ORF">Dda_2379</name>
</gene>
<evidence type="ECO:0000256" key="3">
    <source>
        <dbReference type="ARBA" id="ARBA00022792"/>
    </source>
</evidence>
<dbReference type="InterPro" id="IPR008839">
    <property type="entry name" value="MDM33_fungi"/>
</dbReference>
<accession>A0AAD6J4T2</accession>
<feature type="transmembrane region" description="Helical" evidence="10">
    <location>
        <begin position="270"/>
        <end position="290"/>
    </location>
</feature>
<proteinExistence type="inferred from homology"/>